<keyword evidence="3" id="KW-1185">Reference proteome</keyword>
<name>A0A2G8LFZ1_STIJA</name>
<proteinExistence type="predicted"/>
<evidence type="ECO:0000313" key="2">
    <source>
        <dbReference type="EMBL" id="PIK59165.1"/>
    </source>
</evidence>
<keyword evidence="1" id="KW-0175">Coiled coil</keyword>
<dbReference type="OrthoDB" id="6129702at2759"/>
<dbReference type="InterPro" id="IPR053041">
    <property type="entry name" value="Transglut-like_Superfamily_Mod"/>
</dbReference>
<dbReference type="STRING" id="307972.A0A2G8LFZ1"/>
<accession>A0A2G8LFZ1</accession>
<dbReference type="EMBL" id="MRZV01000091">
    <property type="protein sequence ID" value="PIK59165.1"/>
    <property type="molecule type" value="Genomic_DNA"/>
</dbReference>
<feature type="coiled-coil region" evidence="1">
    <location>
        <begin position="20"/>
        <end position="85"/>
    </location>
</feature>
<evidence type="ECO:0000256" key="1">
    <source>
        <dbReference type="SAM" id="Coils"/>
    </source>
</evidence>
<organism evidence="2 3">
    <name type="scientific">Stichopus japonicus</name>
    <name type="common">Sea cucumber</name>
    <dbReference type="NCBI Taxonomy" id="307972"/>
    <lineage>
        <taxon>Eukaryota</taxon>
        <taxon>Metazoa</taxon>
        <taxon>Echinodermata</taxon>
        <taxon>Eleutherozoa</taxon>
        <taxon>Echinozoa</taxon>
        <taxon>Holothuroidea</taxon>
        <taxon>Aspidochirotacea</taxon>
        <taxon>Aspidochirotida</taxon>
        <taxon>Stichopodidae</taxon>
        <taxon>Apostichopus</taxon>
    </lineage>
</organism>
<dbReference type="Proteomes" id="UP000230750">
    <property type="component" value="Unassembled WGS sequence"/>
</dbReference>
<comment type="caution">
    <text evidence="2">The sequence shown here is derived from an EMBL/GenBank/DDBJ whole genome shotgun (WGS) entry which is preliminary data.</text>
</comment>
<dbReference type="PANTHER" id="PTHR47020">
    <property type="entry name" value="HILLARIN"/>
    <property type="match status" value="1"/>
</dbReference>
<dbReference type="PANTHER" id="PTHR47020:SF1">
    <property type="entry name" value="HILLARIN"/>
    <property type="match status" value="1"/>
</dbReference>
<gene>
    <name evidence="2" type="ORF">BSL78_03911</name>
</gene>
<reference evidence="2 3" key="1">
    <citation type="journal article" date="2017" name="PLoS Biol.">
        <title>The sea cucumber genome provides insights into morphological evolution and visceral regeneration.</title>
        <authorList>
            <person name="Zhang X."/>
            <person name="Sun L."/>
            <person name="Yuan J."/>
            <person name="Sun Y."/>
            <person name="Gao Y."/>
            <person name="Zhang L."/>
            <person name="Li S."/>
            <person name="Dai H."/>
            <person name="Hamel J.F."/>
            <person name="Liu C."/>
            <person name="Yu Y."/>
            <person name="Liu S."/>
            <person name="Lin W."/>
            <person name="Guo K."/>
            <person name="Jin S."/>
            <person name="Xu P."/>
            <person name="Storey K.B."/>
            <person name="Huan P."/>
            <person name="Zhang T."/>
            <person name="Zhou Y."/>
            <person name="Zhang J."/>
            <person name="Lin C."/>
            <person name="Li X."/>
            <person name="Xing L."/>
            <person name="Huo D."/>
            <person name="Sun M."/>
            <person name="Wang L."/>
            <person name="Mercier A."/>
            <person name="Li F."/>
            <person name="Yang H."/>
            <person name="Xiang J."/>
        </authorList>
    </citation>
    <scope>NUCLEOTIDE SEQUENCE [LARGE SCALE GENOMIC DNA]</scope>
    <source>
        <strain evidence="2">Shaxun</strain>
        <tissue evidence="2">Muscle</tissue>
    </source>
</reference>
<evidence type="ECO:0000313" key="3">
    <source>
        <dbReference type="Proteomes" id="UP000230750"/>
    </source>
</evidence>
<protein>
    <submittedName>
        <fullName evidence="2">Putative kyphoscoliosis peptidase-like</fullName>
    </submittedName>
</protein>
<sequence>MSILEKNQTKDLETLSEEDLNHLEEDLKKYSRAIHESLESNRGVFSNEELDLMISEHRRNMESLENRLENERLRMEEKMRRKLAMRQAQIVTMVEDQGETEAVAAIYYQDEVSSSSEDEDEDEELEDLPELNQTMAKLVATQFWTTPIQSTDVLIVPLAEEYPVKKKRELYTDPSIFRELDAHAIRLAQTVSLVTQPTFSSLVNELTSIGITELEKARLIFRWITAQNCDEMNLNDVVDDTPLGVLKGLYQKKITFSTLFMRMCRFVGLQCVEITGIAKMKEYTPGTEISFKTLLTITPGMQLELMVTGFS</sequence>
<dbReference type="AlphaFoldDB" id="A0A2G8LFZ1"/>